<feature type="transmembrane region" description="Helical" evidence="6">
    <location>
        <begin position="93"/>
        <end position="110"/>
    </location>
</feature>
<evidence type="ECO:0000256" key="3">
    <source>
        <dbReference type="ARBA" id="ARBA00022692"/>
    </source>
</evidence>
<dbReference type="PANTHER" id="PTHR30238">
    <property type="entry name" value="MEMBRANE BOUND PREDICTED REDOX MODULATOR"/>
    <property type="match status" value="1"/>
</dbReference>
<keyword evidence="4 6" id="KW-1133">Transmembrane helix</keyword>
<keyword evidence="3 6" id="KW-0812">Transmembrane</keyword>
<feature type="transmembrane region" description="Helical" evidence="6">
    <location>
        <begin position="66"/>
        <end position="87"/>
    </location>
</feature>
<comment type="similarity">
    <text evidence="2">Belongs to the TerC family.</text>
</comment>
<evidence type="ECO:0000313" key="7">
    <source>
        <dbReference type="EMBL" id="MDN7078869.1"/>
    </source>
</evidence>
<dbReference type="Pfam" id="PF03741">
    <property type="entry name" value="TerC"/>
    <property type="match status" value="1"/>
</dbReference>
<evidence type="ECO:0000256" key="6">
    <source>
        <dbReference type="SAM" id="Phobius"/>
    </source>
</evidence>
<evidence type="ECO:0000313" key="8">
    <source>
        <dbReference type="Proteomes" id="UP001168357"/>
    </source>
</evidence>
<evidence type="ECO:0000256" key="5">
    <source>
        <dbReference type="ARBA" id="ARBA00023136"/>
    </source>
</evidence>
<feature type="transmembrane region" description="Helical" evidence="6">
    <location>
        <begin position="232"/>
        <end position="250"/>
    </location>
</feature>
<comment type="subcellular location">
    <subcellularLocation>
        <location evidence="1">Membrane</location>
        <topology evidence="1">Multi-pass membrane protein</topology>
    </subcellularLocation>
</comment>
<proteinExistence type="inferred from homology"/>
<dbReference type="InterPro" id="IPR036259">
    <property type="entry name" value="MFS_trans_sf"/>
</dbReference>
<evidence type="ECO:0000256" key="1">
    <source>
        <dbReference type="ARBA" id="ARBA00004141"/>
    </source>
</evidence>
<dbReference type="RefSeq" id="WP_033795617.1">
    <property type="nucleotide sequence ID" value="NZ_JARSUL010000030.1"/>
</dbReference>
<dbReference type="NCBIfam" id="TIGR03716">
    <property type="entry name" value="R_switched_YkoY"/>
    <property type="match status" value="1"/>
</dbReference>
<dbReference type="PANTHER" id="PTHR30238:SF6">
    <property type="entry name" value="TERC-LIKE PROTEIN"/>
    <property type="match status" value="1"/>
</dbReference>
<dbReference type="EMBL" id="VIGY01000019">
    <property type="protein sequence ID" value="MDN7078869.1"/>
    <property type="molecule type" value="Genomic_DNA"/>
</dbReference>
<dbReference type="InterPro" id="IPR022493">
    <property type="entry name" value="CHP03716_TM_YkoY"/>
</dbReference>
<gene>
    <name evidence="7" type="ORF">FLM80_17670</name>
</gene>
<feature type="transmembrane region" description="Helical" evidence="6">
    <location>
        <begin position="28"/>
        <end position="54"/>
    </location>
</feature>
<feature type="transmembrane region" description="Helical" evidence="6">
    <location>
        <begin position="141"/>
        <end position="165"/>
    </location>
</feature>
<comment type="caution">
    <text evidence="7">The sequence shown here is derived from an EMBL/GenBank/DDBJ whole genome shotgun (WGS) entry which is preliminary data.</text>
</comment>
<dbReference type="InterPro" id="IPR005496">
    <property type="entry name" value="Integral_membrane_TerC"/>
</dbReference>
<accession>A0AAP4V2M5</accession>
<dbReference type="SUPFAM" id="SSF103473">
    <property type="entry name" value="MFS general substrate transporter"/>
    <property type="match status" value="1"/>
</dbReference>
<dbReference type="AlphaFoldDB" id="A0AAP4V2M5"/>
<feature type="transmembrane region" description="Helical" evidence="6">
    <location>
        <begin position="171"/>
        <end position="195"/>
    </location>
</feature>
<evidence type="ECO:0000256" key="2">
    <source>
        <dbReference type="ARBA" id="ARBA00007511"/>
    </source>
</evidence>
<organism evidence="7 8">
    <name type="scientific">Bacillus thuringiensis</name>
    <dbReference type="NCBI Taxonomy" id="1428"/>
    <lineage>
        <taxon>Bacteria</taxon>
        <taxon>Bacillati</taxon>
        <taxon>Bacillota</taxon>
        <taxon>Bacilli</taxon>
        <taxon>Bacillales</taxon>
        <taxon>Bacillaceae</taxon>
        <taxon>Bacillus</taxon>
        <taxon>Bacillus cereus group</taxon>
    </lineage>
</organism>
<dbReference type="Proteomes" id="UP001168357">
    <property type="component" value="Unassembled WGS sequence"/>
</dbReference>
<keyword evidence="5 6" id="KW-0472">Membrane</keyword>
<sequence>MLMLQNILSTYASFFDLHMWKEVLSDPVAWGLIGSLVLLEGLLSADNALVLAVMVRHLPEEQRKKALMYGLWGAYIFRFIAIGLGTYLVKFTIVKVFGALYLLWLSFKFFKERYIDKKGADNPEDEAVDVKDGFLARYIGVFWATVATVELMDISFSVDSILASFAVSNEVWVLFMGGVLGILMMRGIAGVFITIIDKIPELETTAYVLIAFIGLKMLLSIDQIGIEINHTAFFSVIILAFVGTFIIHYLRKGKSGANEEKKSA</sequence>
<evidence type="ECO:0000256" key="4">
    <source>
        <dbReference type="ARBA" id="ARBA00022989"/>
    </source>
</evidence>
<reference evidence="7" key="1">
    <citation type="submission" date="2019-07" db="EMBL/GenBank/DDBJ databases">
        <title>Draft Genome Sequence of Bacillus thuringiensis Strain S906, an Isolate Toxic for Coleopteran and Lepidopteran.</title>
        <authorList>
            <person name="Grynberg P."/>
            <person name="Martins E.S."/>
            <person name="Queiroz P.R."/>
            <person name="Togawa R.C."/>
            <person name="Martins N.F."/>
            <person name="Praca L.B."/>
            <person name="Fiuza V."/>
            <person name="Ramos F."/>
            <person name="Silva E."/>
            <person name="Monnerat R.G."/>
        </authorList>
    </citation>
    <scope>NUCLEOTIDE SEQUENCE</scope>
    <source>
        <strain evidence="7">S906</strain>
    </source>
</reference>
<name>A0AAP4V2M5_BACTU</name>
<protein>
    <submittedName>
        <fullName evidence="7">TerC family protein</fullName>
    </submittedName>
</protein>
<feature type="transmembrane region" description="Helical" evidence="6">
    <location>
        <begin position="207"/>
        <end position="226"/>
    </location>
</feature>
<dbReference type="GO" id="GO:0016020">
    <property type="term" value="C:membrane"/>
    <property type="evidence" value="ECO:0007669"/>
    <property type="project" value="UniProtKB-SubCell"/>
</dbReference>